<evidence type="ECO:0000313" key="2">
    <source>
        <dbReference type="EMBL" id="GLH95679.1"/>
    </source>
</evidence>
<reference evidence="2" key="1">
    <citation type="submission" date="2022-12" db="EMBL/GenBank/DDBJ databases">
        <title>New Phytohabitans aurantiacus sp. RD004123 nov., an actinomycete isolated from soil.</title>
        <authorList>
            <person name="Triningsih D.W."/>
            <person name="Harunari E."/>
            <person name="Igarashi Y."/>
        </authorList>
    </citation>
    <scope>NUCLEOTIDE SEQUENCE</scope>
    <source>
        <strain evidence="2">RD004123</strain>
    </source>
</reference>
<keyword evidence="1" id="KW-0472">Membrane</keyword>
<accession>A0ABQ5QMS6</accession>
<comment type="caution">
    <text evidence="2">The sequence shown here is derived from an EMBL/GenBank/DDBJ whole genome shotgun (WGS) entry which is preliminary data.</text>
</comment>
<feature type="transmembrane region" description="Helical" evidence="1">
    <location>
        <begin position="18"/>
        <end position="38"/>
    </location>
</feature>
<keyword evidence="1" id="KW-1133">Transmembrane helix</keyword>
<evidence type="ECO:0008006" key="4">
    <source>
        <dbReference type="Google" id="ProtNLM"/>
    </source>
</evidence>
<keyword evidence="1" id="KW-0812">Transmembrane</keyword>
<name>A0ABQ5QMS6_9ACTN</name>
<evidence type="ECO:0000256" key="1">
    <source>
        <dbReference type="SAM" id="Phobius"/>
    </source>
</evidence>
<protein>
    <recommendedName>
        <fullName evidence="4">F0F1-ATPase subunit Ca2+/Mg2+ transporter</fullName>
    </recommendedName>
</protein>
<dbReference type="EMBL" id="BSDI01000004">
    <property type="protein sequence ID" value="GLH95679.1"/>
    <property type="molecule type" value="Genomic_DNA"/>
</dbReference>
<evidence type="ECO:0000313" key="3">
    <source>
        <dbReference type="Proteomes" id="UP001144280"/>
    </source>
</evidence>
<feature type="transmembrane region" description="Helical" evidence="1">
    <location>
        <begin position="44"/>
        <end position="65"/>
    </location>
</feature>
<proteinExistence type="predicted"/>
<sequence length="70" mass="7111">MAGDQSPQQPDGGAGQGWVAIGYLITGIAVWGFIGWLVDRWFDLGGVPIGIGAIVGAAGGVYLIARRLGA</sequence>
<keyword evidence="3" id="KW-1185">Reference proteome</keyword>
<gene>
    <name evidence="2" type="ORF">Pa4123_09510</name>
</gene>
<dbReference type="RefSeq" id="WP_309299437.1">
    <property type="nucleotide sequence ID" value="NZ_BSDI01000004.1"/>
</dbReference>
<organism evidence="2 3">
    <name type="scientific">Phytohabitans aurantiacus</name>
    <dbReference type="NCBI Taxonomy" id="3016789"/>
    <lineage>
        <taxon>Bacteria</taxon>
        <taxon>Bacillati</taxon>
        <taxon>Actinomycetota</taxon>
        <taxon>Actinomycetes</taxon>
        <taxon>Micromonosporales</taxon>
        <taxon>Micromonosporaceae</taxon>
    </lineage>
</organism>
<dbReference type="Proteomes" id="UP001144280">
    <property type="component" value="Unassembled WGS sequence"/>
</dbReference>